<comment type="pathway">
    <text evidence="1">Carbohydrate acid metabolism.</text>
</comment>
<organism evidence="6 7">
    <name type="scientific">Nocardioides albertanoniae</name>
    <dbReference type="NCBI Taxonomy" id="1175486"/>
    <lineage>
        <taxon>Bacteria</taxon>
        <taxon>Bacillati</taxon>
        <taxon>Actinomycetota</taxon>
        <taxon>Actinomycetes</taxon>
        <taxon>Propionibacteriales</taxon>
        <taxon>Nocardioidaceae</taxon>
        <taxon>Nocardioides</taxon>
    </lineage>
</organism>
<dbReference type="PANTHER" id="PTHR30246:SF1">
    <property type="entry name" value="2-DEHYDRO-3-DEOXY-6-PHOSPHOGALACTONATE ALDOLASE-RELATED"/>
    <property type="match status" value="1"/>
</dbReference>
<gene>
    <name evidence="6" type="ORF">FB381_0254</name>
</gene>
<reference evidence="6 7" key="1">
    <citation type="submission" date="2019-06" db="EMBL/GenBank/DDBJ databases">
        <title>Sequencing the genomes of 1000 actinobacteria strains.</title>
        <authorList>
            <person name="Klenk H.-P."/>
        </authorList>
    </citation>
    <scope>NUCLEOTIDE SEQUENCE [LARGE SCALE GENOMIC DNA]</scope>
    <source>
        <strain evidence="6 7">DSM 25218</strain>
    </source>
</reference>
<dbReference type="OrthoDB" id="9805177at2"/>
<evidence type="ECO:0000313" key="6">
    <source>
        <dbReference type="EMBL" id="TQL66399.1"/>
    </source>
</evidence>
<protein>
    <submittedName>
        <fullName evidence="6">2-dehydro-3-deoxyphosphogluconate aldolase/(4S)-4-hydroxy-2-oxoglutarate aldolase</fullName>
    </submittedName>
</protein>
<proteinExistence type="inferred from homology"/>
<dbReference type="Proteomes" id="UP000320209">
    <property type="component" value="Unassembled WGS sequence"/>
</dbReference>
<dbReference type="GO" id="GO:0016829">
    <property type="term" value="F:lyase activity"/>
    <property type="evidence" value="ECO:0007669"/>
    <property type="project" value="UniProtKB-KW"/>
</dbReference>
<sequence>MHDLLTELKKHRVLIIFRGQEPQQCADIAETLYEAGMRLFEVTLNSADPYAGITAVRDRVGQDAMVGAGTVLTTDEVDRAAAAGAQFMVSPDVDVDVIEHTKALGLSSVPGALTPTEVRRAVRAGADVVKIFPIRSVGADHVRQLRGPLPDVSYMGTGGVDIALARDCIEAGCTGIGVGVHLLGDPSDPDTLVAGARRLAEAVGTPLRTTV</sequence>
<keyword evidence="5" id="KW-0119">Carbohydrate metabolism</keyword>
<dbReference type="EMBL" id="VFOV01000001">
    <property type="protein sequence ID" value="TQL66399.1"/>
    <property type="molecule type" value="Genomic_DNA"/>
</dbReference>
<dbReference type="InterPro" id="IPR000887">
    <property type="entry name" value="Aldlse_KDPG_KHG"/>
</dbReference>
<evidence type="ECO:0000256" key="2">
    <source>
        <dbReference type="ARBA" id="ARBA00006906"/>
    </source>
</evidence>
<dbReference type="InterPro" id="IPR013785">
    <property type="entry name" value="Aldolase_TIM"/>
</dbReference>
<dbReference type="AlphaFoldDB" id="A0A543A1D7"/>
<name>A0A543A1D7_9ACTN</name>
<comment type="similarity">
    <text evidence="2">Belongs to the KHG/KDPG aldolase family.</text>
</comment>
<keyword evidence="7" id="KW-1185">Reference proteome</keyword>
<evidence type="ECO:0000256" key="4">
    <source>
        <dbReference type="ARBA" id="ARBA00023239"/>
    </source>
</evidence>
<dbReference type="CDD" id="cd00452">
    <property type="entry name" value="KDPG_aldolase"/>
    <property type="match status" value="1"/>
</dbReference>
<dbReference type="Gene3D" id="3.20.20.70">
    <property type="entry name" value="Aldolase class I"/>
    <property type="match status" value="1"/>
</dbReference>
<accession>A0A543A1D7</accession>
<evidence type="ECO:0000313" key="7">
    <source>
        <dbReference type="Proteomes" id="UP000320209"/>
    </source>
</evidence>
<comment type="caution">
    <text evidence="6">The sequence shown here is derived from an EMBL/GenBank/DDBJ whole genome shotgun (WGS) entry which is preliminary data.</text>
</comment>
<dbReference type="SUPFAM" id="SSF51569">
    <property type="entry name" value="Aldolase"/>
    <property type="match status" value="1"/>
</dbReference>
<evidence type="ECO:0000256" key="1">
    <source>
        <dbReference type="ARBA" id="ARBA00004761"/>
    </source>
</evidence>
<evidence type="ECO:0000256" key="5">
    <source>
        <dbReference type="ARBA" id="ARBA00023277"/>
    </source>
</evidence>
<comment type="subunit">
    <text evidence="3">Homotrimer.</text>
</comment>
<dbReference type="Pfam" id="PF01081">
    <property type="entry name" value="Aldolase"/>
    <property type="match status" value="1"/>
</dbReference>
<keyword evidence="4" id="KW-0456">Lyase</keyword>
<evidence type="ECO:0000256" key="3">
    <source>
        <dbReference type="ARBA" id="ARBA00011233"/>
    </source>
</evidence>
<dbReference type="RefSeq" id="WP_141778608.1">
    <property type="nucleotide sequence ID" value="NZ_VFOV01000001.1"/>
</dbReference>
<dbReference type="PANTHER" id="PTHR30246">
    <property type="entry name" value="2-KETO-3-DEOXY-6-PHOSPHOGLUCONATE ALDOLASE"/>
    <property type="match status" value="1"/>
</dbReference>